<accession>A0ABU3QL30</accession>
<reference evidence="1 2" key="1">
    <citation type="submission" date="2023-09" db="EMBL/GenBank/DDBJ databases">
        <title>Streptomyces sp. nov.: A antagonism against Alternaria gaisen Producing Streptochlin, Isolated from Tamarix root soil.</title>
        <authorList>
            <person name="Chen Y."/>
        </authorList>
    </citation>
    <scope>NUCLEOTIDE SEQUENCE [LARGE SCALE GENOMIC DNA]</scope>
    <source>
        <strain evidence="1 2">TRM76323</strain>
    </source>
</reference>
<organism evidence="1 2">
    <name type="scientific">Streptomyces tamarix</name>
    <dbReference type="NCBI Taxonomy" id="3078565"/>
    <lineage>
        <taxon>Bacteria</taxon>
        <taxon>Bacillati</taxon>
        <taxon>Actinomycetota</taxon>
        <taxon>Actinomycetes</taxon>
        <taxon>Kitasatosporales</taxon>
        <taxon>Streptomycetaceae</taxon>
        <taxon>Streptomyces</taxon>
    </lineage>
</organism>
<keyword evidence="2" id="KW-1185">Reference proteome</keyword>
<protein>
    <recommendedName>
        <fullName evidence="3">Immunity protein 35 domain-containing protein</fullName>
    </recommendedName>
</protein>
<sequence>MISALELVQEYQRSQEEIVEELLINEAKSGGRKVTLTPLDIGYLWATSESGSKLLKREGYKIEVPDKLSLKEGYYVKISW</sequence>
<dbReference type="EMBL" id="JAWCTQ010000016">
    <property type="protein sequence ID" value="MDT9683474.1"/>
    <property type="molecule type" value="Genomic_DNA"/>
</dbReference>
<dbReference type="Proteomes" id="UP001250181">
    <property type="component" value="Unassembled WGS sequence"/>
</dbReference>
<evidence type="ECO:0000313" key="2">
    <source>
        <dbReference type="Proteomes" id="UP001250181"/>
    </source>
</evidence>
<comment type="caution">
    <text evidence="1">The sequence shown here is derived from an EMBL/GenBank/DDBJ whole genome shotgun (WGS) entry which is preliminary data.</text>
</comment>
<evidence type="ECO:0000313" key="1">
    <source>
        <dbReference type="EMBL" id="MDT9683474.1"/>
    </source>
</evidence>
<evidence type="ECO:0008006" key="3">
    <source>
        <dbReference type="Google" id="ProtNLM"/>
    </source>
</evidence>
<proteinExistence type="predicted"/>
<gene>
    <name evidence="1" type="ORF">RND61_15605</name>
</gene>
<name>A0ABU3QL30_9ACTN</name>
<dbReference type="RefSeq" id="WP_315878548.1">
    <property type="nucleotide sequence ID" value="NZ_JAWCTQ010000016.1"/>
</dbReference>